<comment type="caution">
    <text evidence="10">The sequence shown here is derived from an EMBL/GenBank/DDBJ whole genome shotgun (WGS) entry which is preliminary data.</text>
</comment>
<dbReference type="PANTHER" id="PTHR43507:SF1">
    <property type="entry name" value="NADH-UBIQUINONE OXIDOREDUCTASE CHAIN 4"/>
    <property type="match status" value="1"/>
</dbReference>
<dbReference type="GO" id="GO:0042773">
    <property type="term" value="P:ATP synthesis coupled electron transport"/>
    <property type="evidence" value="ECO:0007669"/>
    <property type="project" value="InterPro"/>
</dbReference>
<feature type="transmembrane region" description="Helical" evidence="8">
    <location>
        <begin position="411"/>
        <end position="433"/>
    </location>
</feature>
<dbReference type="Proteomes" id="UP000809273">
    <property type="component" value="Unassembled WGS sequence"/>
</dbReference>
<dbReference type="PANTHER" id="PTHR43507">
    <property type="entry name" value="NADH-UBIQUINONE OXIDOREDUCTASE CHAIN 4"/>
    <property type="match status" value="1"/>
</dbReference>
<protein>
    <submittedName>
        <fullName evidence="10">NADH-quinone oxidoreductase subunit M</fullName>
    </submittedName>
</protein>
<evidence type="ECO:0000256" key="3">
    <source>
        <dbReference type="ARBA" id="ARBA00022692"/>
    </source>
</evidence>
<keyword evidence="4 8" id="KW-1133">Transmembrane helix</keyword>
<feature type="transmembrane region" description="Helical" evidence="8">
    <location>
        <begin position="167"/>
        <end position="188"/>
    </location>
</feature>
<dbReference type="GO" id="GO:0015990">
    <property type="term" value="P:electron transport coupled proton transport"/>
    <property type="evidence" value="ECO:0007669"/>
    <property type="project" value="TreeGrafter"/>
</dbReference>
<keyword evidence="5 8" id="KW-0472">Membrane</keyword>
<dbReference type="InterPro" id="IPR001750">
    <property type="entry name" value="ND/Mrp_TM"/>
</dbReference>
<organism evidence="10 11">
    <name type="scientific">Candidatus Zymogenus saltonus</name>
    <dbReference type="NCBI Taxonomy" id="2844893"/>
    <lineage>
        <taxon>Bacteria</taxon>
        <taxon>Deltaproteobacteria</taxon>
        <taxon>Candidatus Zymogenia</taxon>
        <taxon>Candidatus Zymogeniales</taxon>
        <taxon>Candidatus Zymogenaceae</taxon>
        <taxon>Candidatus Zymogenus</taxon>
    </lineage>
</organism>
<reference evidence="10" key="2">
    <citation type="submission" date="2021-01" db="EMBL/GenBank/DDBJ databases">
        <authorList>
            <person name="Hahn C.R."/>
            <person name="Youssef N.H."/>
            <person name="Elshahed M."/>
        </authorList>
    </citation>
    <scope>NUCLEOTIDE SEQUENCE</scope>
    <source>
        <strain evidence="10">Zod_Metabat.24</strain>
    </source>
</reference>
<sequence length="530" mass="57743">MDLPILSVIIFLPLLGALFVSILPKKGVRLLKWSAMLFMLINLALSIYLFILFGGKDIMFVERVSWIESLGIDYFLGVDALNVLMILMTALLFPIALIAGWERIGLKGESAKLYMALLLGLESALVGAYAALDIFLFYIFYEAMLIPMYFIIGLFGGERRIYATTRFVIYTIIGSLLMLVAILVIFFKHYATAGVFTGDIIALSAVSFAPGVKVFLFFAFVIAFGIKSPLWPLHSWMPDAYVQSPSSGSVLIAGLMSKVGIYGFIRFAIPLFHDLGEAYAPLVMALAAVAVIYGAMIATVQKELKRMVAFFSFSHVGMILIGLFSMNTNGVEGAVLQMANHAIIVSALFIIVGIMADRRDTTEIADFGGIGSVVPKLSTLFMVTILAAVGLPGLNGFVAELLIIFGAFKSSLVFGILVASGALLGAICMLWMYERVFFGKVTKKTNSSIKDLSARELLALIPLIVLMVWIGLFPGYFLNKIGPGVERYTKDFSAYSEAVVTSDFESPPILTEETTSDNNESEIPDSGGLQ</sequence>
<feature type="transmembrane region" description="Helical" evidence="8">
    <location>
        <begin position="307"/>
        <end position="326"/>
    </location>
</feature>
<dbReference type="GO" id="GO:0016020">
    <property type="term" value="C:membrane"/>
    <property type="evidence" value="ECO:0007669"/>
    <property type="project" value="UniProtKB-SubCell"/>
</dbReference>
<feature type="transmembrane region" description="Helical" evidence="8">
    <location>
        <begin position="113"/>
        <end position="132"/>
    </location>
</feature>
<dbReference type="GO" id="GO:0008137">
    <property type="term" value="F:NADH dehydrogenase (ubiquinone) activity"/>
    <property type="evidence" value="ECO:0007669"/>
    <property type="project" value="InterPro"/>
</dbReference>
<evidence type="ECO:0000256" key="2">
    <source>
        <dbReference type="ARBA" id="ARBA00009025"/>
    </source>
</evidence>
<feature type="transmembrane region" description="Helical" evidence="8">
    <location>
        <begin position="377"/>
        <end position="405"/>
    </location>
</feature>
<dbReference type="InterPro" id="IPR010227">
    <property type="entry name" value="NADH_Q_OxRdtase_chainM/4"/>
</dbReference>
<proteinExistence type="inferred from homology"/>
<feature type="domain" description="NADH:quinone oxidoreductase/Mrp antiporter transmembrane" evidence="9">
    <location>
        <begin position="131"/>
        <end position="421"/>
    </location>
</feature>
<evidence type="ECO:0000256" key="6">
    <source>
        <dbReference type="RuleBase" id="RU000320"/>
    </source>
</evidence>
<dbReference type="GO" id="GO:0003954">
    <property type="term" value="F:NADH dehydrogenase activity"/>
    <property type="evidence" value="ECO:0007669"/>
    <property type="project" value="TreeGrafter"/>
</dbReference>
<feature type="transmembrane region" description="Helical" evidence="8">
    <location>
        <begin position="35"/>
        <end position="54"/>
    </location>
</feature>
<dbReference type="NCBIfam" id="TIGR01972">
    <property type="entry name" value="NDH_I_M"/>
    <property type="match status" value="1"/>
</dbReference>
<reference evidence="10" key="1">
    <citation type="journal article" date="2021" name="Environ. Microbiol.">
        <title>Genomic characterization of three novel Desulfobacterota classes expand the metabolic and phylogenetic diversity of the phylum.</title>
        <authorList>
            <person name="Murphy C.L."/>
            <person name="Biggerstaff J."/>
            <person name="Eichhorn A."/>
            <person name="Ewing E."/>
            <person name="Shahan R."/>
            <person name="Soriano D."/>
            <person name="Stewart S."/>
            <person name="VanMol K."/>
            <person name="Walker R."/>
            <person name="Walters P."/>
            <person name="Elshahed M.S."/>
            <person name="Youssef N.H."/>
        </authorList>
    </citation>
    <scope>NUCLEOTIDE SEQUENCE</scope>
    <source>
        <strain evidence="10">Zod_Metabat.24</strain>
    </source>
</reference>
<feature type="transmembrane region" description="Helical" evidence="8">
    <location>
        <begin position="338"/>
        <end position="356"/>
    </location>
</feature>
<comment type="subcellular location">
    <subcellularLocation>
        <location evidence="1">Endomembrane system</location>
        <topology evidence="1">Multi-pass membrane protein</topology>
    </subcellularLocation>
    <subcellularLocation>
        <location evidence="6">Membrane</location>
        <topology evidence="6">Multi-pass membrane protein</topology>
    </subcellularLocation>
</comment>
<dbReference type="EMBL" id="JAFGIX010000009">
    <property type="protein sequence ID" value="MBN1571908.1"/>
    <property type="molecule type" value="Genomic_DNA"/>
</dbReference>
<evidence type="ECO:0000313" key="11">
    <source>
        <dbReference type="Proteomes" id="UP000809273"/>
    </source>
</evidence>
<feature type="transmembrane region" description="Helical" evidence="8">
    <location>
        <begin position="6"/>
        <end position="23"/>
    </location>
</feature>
<feature type="transmembrane region" description="Helical" evidence="8">
    <location>
        <begin position="74"/>
        <end position="101"/>
    </location>
</feature>
<name>A0A9D8PMC6_9DELT</name>
<evidence type="ECO:0000256" key="4">
    <source>
        <dbReference type="ARBA" id="ARBA00022989"/>
    </source>
</evidence>
<evidence type="ECO:0000313" key="10">
    <source>
        <dbReference type="EMBL" id="MBN1571908.1"/>
    </source>
</evidence>
<dbReference type="PRINTS" id="PR01437">
    <property type="entry name" value="NUOXDRDTASE4"/>
</dbReference>
<dbReference type="GO" id="GO:0012505">
    <property type="term" value="C:endomembrane system"/>
    <property type="evidence" value="ECO:0007669"/>
    <property type="project" value="UniProtKB-SubCell"/>
</dbReference>
<gene>
    <name evidence="10" type="ORF">JW984_01790</name>
</gene>
<feature type="transmembrane region" description="Helical" evidence="8">
    <location>
        <begin position="138"/>
        <end position="155"/>
    </location>
</feature>
<feature type="transmembrane region" description="Helical" evidence="8">
    <location>
        <begin position="247"/>
        <end position="272"/>
    </location>
</feature>
<keyword evidence="3 6" id="KW-0812">Transmembrane</keyword>
<dbReference type="InterPro" id="IPR003918">
    <property type="entry name" value="NADH_UbQ_OxRdtase"/>
</dbReference>
<dbReference type="AlphaFoldDB" id="A0A9D8PMC6"/>
<evidence type="ECO:0000256" key="1">
    <source>
        <dbReference type="ARBA" id="ARBA00004127"/>
    </source>
</evidence>
<feature type="transmembrane region" description="Helical" evidence="8">
    <location>
        <begin position="454"/>
        <end position="477"/>
    </location>
</feature>
<evidence type="ECO:0000256" key="8">
    <source>
        <dbReference type="SAM" id="Phobius"/>
    </source>
</evidence>
<feature type="region of interest" description="Disordered" evidence="7">
    <location>
        <begin position="506"/>
        <end position="530"/>
    </location>
</feature>
<comment type="similarity">
    <text evidence="2">Belongs to the complex I subunit 4 family.</text>
</comment>
<evidence type="ECO:0000259" key="9">
    <source>
        <dbReference type="Pfam" id="PF00361"/>
    </source>
</evidence>
<accession>A0A9D8PMC6</accession>
<feature type="transmembrane region" description="Helical" evidence="8">
    <location>
        <begin position="200"/>
        <end position="226"/>
    </location>
</feature>
<dbReference type="Pfam" id="PF00361">
    <property type="entry name" value="Proton_antipo_M"/>
    <property type="match status" value="1"/>
</dbReference>
<dbReference type="GO" id="GO:0048039">
    <property type="term" value="F:ubiquinone binding"/>
    <property type="evidence" value="ECO:0007669"/>
    <property type="project" value="TreeGrafter"/>
</dbReference>
<evidence type="ECO:0000256" key="5">
    <source>
        <dbReference type="ARBA" id="ARBA00023136"/>
    </source>
</evidence>
<feature type="transmembrane region" description="Helical" evidence="8">
    <location>
        <begin position="278"/>
        <end position="300"/>
    </location>
</feature>
<evidence type="ECO:0000256" key="7">
    <source>
        <dbReference type="SAM" id="MobiDB-lite"/>
    </source>
</evidence>